<name>A0ABS6AYP4_9NOCA</name>
<dbReference type="InterPro" id="IPR036259">
    <property type="entry name" value="MFS_trans_sf"/>
</dbReference>
<evidence type="ECO:0000259" key="6">
    <source>
        <dbReference type="PROSITE" id="PS50850"/>
    </source>
</evidence>
<proteinExistence type="predicted"/>
<evidence type="ECO:0000256" key="5">
    <source>
        <dbReference type="SAM" id="Phobius"/>
    </source>
</evidence>
<dbReference type="PROSITE" id="PS50850">
    <property type="entry name" value="MFS"/>
    <property type="match status" value="1"/>
</dbReference>
<dbReference type="SUPFAM" id="SSF103473">
    <property type="entry name" value="MFS general substrate transporter"/>
    <property type="match status" value="1"/>
</dbReference>
<feature type="domain" description="Major facilitator superfamily (MFS) profile" evidence="6">
    <location>
        <begin position="27"/>
        <end position="437"/>
    </location>
</feature>
<evidence type="ECO:0000256" key="2">
    <source>
        <dbReference type="ARBA" id="ARBA00022692"/>
    </source>
</evidence>
<feature type="transmembrane region" description="Helical" evidence="5">
    <location>
        <begin position="341"/>
        <end position="363"/>
    </location>
</feature>
<dbReference type="Proteomes" id="UP000733379">
    <property type="component" value="Unassembled WGS sequence"/>
</dbReference>
<reference evidence="7 8" key="1">
    <citation type="submission" date="2021-06" db="EMBL/GenBank/DDBJ databases">
        <title>Actinomycetes sequencing.</title>
        <authorList>
            <person name="Shan Q."/>
        </authorList>
    </citation>
    <scope>NUCLEOTIDE SEQUENCE [LARGE SCALE GENOMIC DNA]</scope>
    <source>
        <strain evidence="7 8">NEAU-G5</strain>
    </source>
</reference>
<gene>
    <name evidence="7" type="ORF">KO481_16745</name>
</gene>
<keyword evidence="8" id="KW-1185">Reference proteome</keyword>
<feature type="transmembrane region" description="Helical" evidence="5">
    <location>
        <begin position="58"/>
        <end position="79"/>
    </location>
</feature>
<evidence type="ECO:0000256" key="3">
    <source>
        <dbReference type="ARBA" id="ARBA00022989"/>
    </source>
</evidence>
<protein>
    <submittedName>
        <fullName evidence="7">MFS transporter</fullName>
    </submittedName>
</protein>
<feature type="transmembrane region" description="Helical" evidence="5">
    <location>
        <begin position="375"/>
        <end position="401"/>
    </location>
</feature>
<evidence type="ECO:0000256" key="1">
    <source>
        <dbReference type="ARBA" id="ARBA00004651"/>
    </source>
</evidence>
<dbReference type="PANTHER" id="PTHR23508:SF10">
    <property type="entry name" value="CARBOXYLIC ACID TRANSPORTER PROTEIN HOMOLOG"/>
    <property type="match status" value="1"/>
</dbReference>
<keyword evidence="4 5" id="KW-0472">Membrane</keyword>
<feature type="transmembrane region" description="Helical" evidence="5">
    <location>
        <begin position="413"/>
        <end position="433"/>
    </location>
</feature>
<dbReference type="PANTHER" id="PTHR23508">
    <property type="entry name" value="CARBOXYLIC ACID TRANSPORTER PROTEIN HOMOLOG"/>
    <property type="match status" value="1"/>
</dbReference>
<evidence type="ECO:0000313" key="8">
    <source>
        <dbReference type="Proteomes" id="UP000733379"/>
    </source>
</evidence>
<accession>A0ABS6AYP4</accession>
<evidence type="ECO:0000313" key="7">
    <source>
        <dbReference type="EMBL" id="MBU3063171.1"/>
    </source>
</evidence>
<sequence length="459" mass="49282">MVSTENHPGTIAGKQTIRSISRYTWLSLAFLWVIYALNANSRQMIFYVLPAIIKEYHLGPTAVGFLSGSVTAVTALLAIPAMMWADRGGRGWRRKYRHLPFVAVYGVLILLTGLSPLTATLGGLVILQLASHAVAGASEAVEVTSAAEWWPRRHRGIALGMHHTAWPWGTLIGGFAIAGLLSAYGSSMWRMSFLLFPIPLVIVFASYWRFATKRRYEAAVERFGGDTDTEPVEVGHGGWGALRACLANPNISIMAVLAMFATVGYIGLSFWLPQYLTFVAGYNMAKSAALSVLFTVTGGLGMIGWGWISDRLGRKLTLIVVFLWLAVAFCFFKYTANGMGWLVGVQLFAGVAINAPYTLVYAIAIDSAKKNTVGVASSIIDVGLALGGGAGPLLVGLLIGLGGGYHSVSGYNAALYVVAGLMAFAAVVAALLTRETTGWFRHRDRALSFAGRSRVWSGS</sequence>
<feature type="transmembrane region" description="Helical" evidence="5">
    <location>
        <begin position="316"/>
        <end position="335"/>
    </location>
</feature>
<feature type="transmembrane region" description="Helical" evidence="5">
    <location>
        <begin position="284"/>
        <end position="304"/>
    </location>
</feature>
<feature type="transmembrane region" description="Helical" evidence="5">
    <location>
        <begin position="20"/>
        <end position="38"/>
    </location>
</feature>
<feature type="transmembrane region" description="Helical" evidence="5">
    <location>
        <begin position="99"/>
        <end position="119"/>
    </location>
</feature>
<dbReference type="RefSeq" id="WP_215918088.1">
    <property type="nucleotide sequence ID" value="NZ_JAHKNI010000005.1"/>
</dbReference>
<dbReference type="InterPro" id="IPR020846">
    <property type="entry name" value="MFS_dom"/>
</dbReference>
<comment type="subcellular location">
    <subcellularLocation>
        <location evidence="1">Cell membrane</location>
        <topology evidence="1">Multi-pass membrane protein</topology>
    </subcellularLocation>
</comment>
<dbReference type="EMBL" id="JAHKNI010000005">
    <property type="protein sequence ID" value="MBU3063171.1"/>
    <property type="molecule type" value="Genomic_DNA"/>
</dbReference>
<feature type="transmembrane region" description="Helical" evidence="5">
    <location>
        <begin position="191"/>
        <end position="208"/>
    </location>
</feature>
<keyword evidence="2 5" id="KW-0812">Transmembrane</keyword>
<dbReference type="InterPro" id="IPR011701">
    <property type="entry name" value="MFS"/>
</dbReference>
<evidence type="ECO:0000256" key="4">
    <source>
        <dbReference type="ARBA" id="ARBA00023136"/>
    </source>
</evidence>
<dbReference type="Gene3D" id="1.20.1250.20">
    <property type="entry name" value="MFS general substrate transporter like domains"/>
    <property type="match status" value="2"/>
</dbReference>
<keyword evidence="3 5" id="KW-1133">Transmembrane helix</keyword>
<feature type="transmembrane region" description="Helical" evidence="5">
    <location>
        <begin position="251"/>
        <end position="272"/>
    </location>
</feature>
<comment type="caution">
    <text evidence="7">The sequence shown here is derived from an EMBL/GenBank/DDBJ whole genome shotgun (WGS) entry which is preliminary data.</text>
</comment>
<dbReference type="Pfam" id="PF07690">
    <property type="entry name" value="MFS_1"/>
    <property type="match status" value="1"/>
</dbReference>
<feature type="transmembrane region" description="Helical" evidence="5">
    <location>
        <begin position="165"/>
        <end position="185"/>
    </location>
</feature>
<organism evidence="7 8">
    <name type="scientific">Nocardia albiluteola</name>
    <dbReference type="NCBI Taxonomy" id="2842303"/>
    <lineage>
        <taxon>Bacteria</taxon>
        <taxon>Bacillati</taxon>
        <taxon>Actinomycetota</taxon>
        <taxon>Actinomycetes</taxon>
        <taxon>Mycobacteriales</taxon>
        <taxon>Nocardiaceae</taxon>
        <taxon>Nocardia</taxon>
    </lineage>
</organism>